<dbReference type="EC" id="3.4.23.-" evidence="2"/>
<dbReference type="NCBIfam" id="TIGR02281">
    <property type="entry name" value="clan_AA_DTGA"/>
    <property type="match status" value="1"/>
</dbReference>
<reference evidence="2 3" key="1">
    <citation type="submission" date="2019-07" db="EMBL/GenBank/DDBJ databases">
        <title>Novel species isolated from glacier.</title>
        <authorList>
            <person name="Liu Q."/>
            <person name="Xin Y.-H."/>
        </authorList>
    </citation>
    <scope>NUCLEOTIDE SEQUENCE [LARGE SCALE GENOMIC DNA]</scope>
    <source>
        <strain evidence="2 3">LB1R16</strain>
    </source>
</reference>
<keyword evidence="1" id="KW-1133">Transmembrane helix</keyword>
<dbReference type="GO" id="GO:0004190">
    <property type="term" value="F:aspartic-type endopeptidase activity"/>
    <property type="evidence" value="ECO:0007669"/>
    <property type="project" value="InterPro"/>
</dbReference>
<keyword evidence="2" id="KW-0378">Hydrolase</keyword>
<keyword evidence="1" id="KW-0472">Membrane</keyword>
<proteinExistence type="predicted"/>
<gene>
    <name evidence="2" type="ORF">FMM06_06800</name>
</gene>
<keyword evidence="2" id="KW-0645">Protease</keyword>
<feature type="transmembrane region" description="Helical" evidence="1">
    <location>
        <begin position="12"/>
        <end position="28"/>
    </location>
</feature>
<dbReference type="RefSeq" id="WP_144236526.1">
    <property type="nucleotide sequence ID" value="NZ_VJWA01000001.1"/>
</dbReference>
<dbReference type="InterPro" id="IPR011969">
    <property type="entry name" value="Clan_AA_Asp_peptidase_C"/>
</dbReference>
<name>A0A552UHY5_9SPHN</name>
<keyword evidence="1" id="KW-0812">Transmembrane</keyword>
<dbReference type="EMBL" id="VJWA01000001">
    <property type="protein sequence ID" value="TRW17832.1"/>
    <property type="molecule type" value="Genomic_DNA"/>
</dbReference>
<dbReference type="CDD" id="cd05483">
    <property type="entry name" value="retropepsin_like_bacteria"/>
    <property type="match status" value="1"/>
</dbReference>
<evidence type="ECO:0000256" key="1">
    <source>
        <dbReference type="SAM" id="Phobius"/>
    </source>
</evidence>
<evidence type="ECO:0000313" key="2">
    <source>
        <dbReference type="EMBL" id="TRW17832.1"/>
    </source>
</evidence>
<dbReference type="InterPro" id="IPR021109">
    <property type="entry name" value="Peptidase_aspartic_dom_sf"/>
</dbReference>
<feature type="transmembrane region" description="Helical" evidence="1">
    <location>
        <begin position="34"/>
        <end position="52"/>
    </location>
</feature>
<sequence length="212" mass="22390">MSLLTDPEARLALIAAGVALVLIVLFSLPRVGAVIRSLFSFALLAFGIYLVLQQAPFIPGLARLTDVLGLDNQRVTGSEVRIRMSPDGHFWVNVRINGTPVRMLVDSGATVTAISERTATLAAIPRSAGLMPIVLRTANGNVAAKAGSIDRLTLGSIEAQNLKVVTSPALGDVNVLGMNFLSRLAEWRVEGRTLRLIPTAEVGEGGAASPTR</sequence>
<dbReference type="InterPro" id="IPR001969">
    <property type="entry name" value="Aspartic_peptidase_AS"/>
</dbReference>
<keyword evidence="3" id="KW-1185">Reference proteome</keyword>
<protein>
    <submittedName>
        <fullName evidence="2">TIGR02281 family clan AA aspartic protease</fullName>
        <ecNumber evidence="2">3.4.23.-</ecNumber>
    </submittedName>
</protein>
<dbReference type="AlphaFoldDB" id="A0A552UHY5"/>
<dbReference type="InterPro" id="IPR034122">
    <property type="entry name" value="Retropepsin-like_bacterial"/>
</dbReference>
<dbReference type="GO" id="GO:0006508">
    <property type="term" value="P:proteolysis"/>
    <property type="evidence" value="ECO:0007669"/>
    <property type="project" value="UniProtKB-KW"/>
</dbReference>
<comment type="caution">
    <text evidence="2">The sequence shown here is derived from an EMBL/GenBank/DDBJ whole genome shotgun (WGS) entry which is preliminary data.</text>
</comment>
<dbReference type="Gene3D" id="2.40.70.10">
    <property type="entry name" value="Acid Proteases"/>
    <property type="match status" value="1"/>
</dbReference>
<dbReference type="SUPFAM" id="SSF50630">
    <property type="entry name" value="Acid proteases"/>
    <property type="match status" value="1"/>
</dbReference>
<dbReference type="OrthoDB" id="7595324at2"/>
<evidence type="ECO:0000313" key="3">
    <source>
        <dbReference type="Proteomes" id="UP000317894"/>
    </source>
</evidence>
<organism evidence="2 3">
    <name type="scientific">Glacieibacterium frigidum</name>
    <dbReference type="NCBI Taxonomy" id="2593303"/>
    <lineage>
        <taxon>Bacteria</taxon>
        <taxon>Pseudomonadati</taxon>
        <taxon>Pseudomonadota</taxon>
        <taxon>Alphaproteobacteria</taxon>
        <taxon>Sphingomonadales</taxon>
        <taxon>Sphingosinicellaceae</taxon>
        <taxon>Glacieibacterium</taxon>
    </lineage>
</organism>
<accession>A0A552UHY5</accession>
<dbReference type="PROSITE" id="PS00141">
    <property type="entry name" value="ASP_PROTEASE"/>
    <property type="match status" value="1"/>
</dbReference>
<dbReference type="Proteomes" id="UP000317894">
    <property type="component" value="Unassembled WGS sequence"/>
</dbReference>
<dbReference type="Pfam" id="PF13975">
    <property type="entry name" value="gag-asp_proteas"/>
    <property type="match status" value="1"/>
</dbReference>